<dbReference type="InterPro" id="IPR055530">
    <property type="entry name" value="DUF7104"/>
</dbReference>
<reference evidence="1" key="2">
    <citation type="submission" date="2023-01" db="EMBL/GenBank/DDBJ databases">
        <authorList>
            <person name="Petersen C."/>
        </authorList>
    </citation>
    <scope>NUCLEOTIDE SEQUENCE</scope>
    <source>
        <strain evidence="1">IBT 17514</strain>
    </source>
</reference>
<dbReference type="Proteomes" id="UP001215712">
    <property type="component" value="Unassembled WGS sequence"/>
</dbReference>
<comment type="caution">
    <text evidence="1">The sequence shown here is derived from an EMBL/GenBank/DDBJ whole genome shotgun (WGS) entry which is preliminary data.</text>
</comment>
<keyword evidence="2" id="KW-1185">Reference proteome</keyword>
<proteinExistence type="predicted"/>
<accession>A0AAD6MRF6</accession>
<dbReference type="Pfam" id="PF23397">
    <property type="entry name" value="DUF7104"/>
    <property type="match status" value="1"/>
</dbReference>
<evidence type="ECO:0000313" key="1">
    <source>
        <dbReference type="EMBL" id="KAJ5708954.1"/>
    </source>
</evidence>
<gene>
    <name evidence="1" type="ORF">N7493_010288</name>
</gene>
<protein>
    <submittedName>
        <fullName evidence="1">Uncharacterized protein</fullName>
    </submittedName>
</protein>
<evidence type="ECO:0000313" key="2">
    <source>
        <dbReference type="Proteomes" id="UP001215712"/>
    </source>
</evidence>
<dbReference type="AlphaFoldDB" id="A0AAD6MRF6"/>
<reference evidence="1" key="1">
    <citation type="journal article" date="2023" name="IMA Fungus">
        <title>Comparative genomic study of the Penicillium genus elucidates a diverse pangenome and 15 lateral gene transfer events.</title>
        <authorList>
            <person name="Petersen C."/>
            <person name="Sorensen T."/>
            <person name="Nielsen M.R."/>
            <person name="Sondergaard T.E."/>
            <person name="Sorensen J.L."/>
            <person name="Fitzpatrick D.A."/>
            <person name="Frisvad J.C."/>
            <person name="Nielsen K.L."/>
        </authorList>
    </citation>
    <scope>NUCLEOTIDE SEQUENCE</scope>
    <source>
        <strain evidence="1">IBT 17514</strain>
    </source>
</reference>
<dbReference type="EMBL" id="JAQJAN010000019">
    <property type="protein sequence ID" value="KAJ5708954.1"/>
    <property type="molecule type" value="Genomic_DNA"/>
</dbReference>
<sequence>MESLNDIHMTWAIPLADRESNSGLKDQENLIYLAPNYKETASERAKRLYDVSIIRDGIFMQKIPTCTFDDYQDQLEYLLEFRHGEEHLPISEDVVKTAAASGVGFAVLLLLLKHYPESLPMSEEVVKIAAANPDYYALSMMELLIEHYGERLPMSQYVINAAVANTGYQGSKITQLLLEHYGASLSIAEDVFKIAF</sequence>
<name>A0AAD6MRF6_9EURO</name>
<organism evidence="1 2">
    <name type="scientific">Penicillium malachiteum</name>
    <dbReference type="NCBI Taxonomy" id="1324776"/>
    <lineage>
        <taxon>Eukaryota</taxon>
        <taxon>Fungi</taxon>
        <taxon>Dikarya</taxon>
        <taxon>Ascomycota</taxon>
        <taxon>Pezizomycotina</taxon>
        <taxon>Eurotiomycetes</taxon>
        <taxon>Eurotiomycetidae</taxon>
        <taxon>Eurotiales</taxon>
        <taxon>Aspergillaceae</taxon>
        <taxon>Penicillium</taxon>
    </lineage>
</organism>